<keyword evidence="1" id="KW-0472">Membrane</keyword>
<proteinExistence type="predicted"/>
<dbReference type="AlphaFoldDB" id="I4EFP4"/>
<protein>
    <submittedName>
        <fullName evidence="2">Putative Molybdopterin oxidoreductase, membrane subunit (Fragment, part 2)</fullName>
    </submittedName>
</protein>
<dbReference type="PANTHER" id="PTHR43044:SF2">
    <property type="entry name" value="POLYSULPHIDE REDUCTASE NRFD"/>
    <property type="match status" value="1"/>
</dbReference>
<organism evidence="2 3">
    <name type="scientific">Nitrolancea hollandica Lb</name>
    <dbReference type="NCBI Taxonomy" id="1129897"/>
    <lineage>
        <taxon>Bacteria</taxon>
        <taxon>Pseudomonadati</taxon>
        <taxon>Thermomicrobiota</taxon>
        <taxon>Thermomicrobia</taxon>
        <taxon>Sphaerobacterales</taxon>
        <taxon>Sphaerobacterineae</taxon>
        <taxon>Sphaerobacteraceae</taxon>
        <taxon>Nitrolancea</taxon>
    </lineage>
</organism>
<feature type="transmembrane region" description="Helical" evidence="1">
    <location>
        <begin position="6"/>
        <end position="25"/>
    </location>
</feature>
<comment type="caution">
    <text evidence="2">The sequence shown here is derived from an EMBL/GenBank/DDBJ whole genome shotgun (WGS) entry which is preliminary data.</text>
</comment>
<keyword evidence="1" id="KW-1133">Transmembrane helix</keyword>
<dbReference type="EMBL" id="CAGS01000152">
    <property type="protein sequence ID" value="CCF83506.1"/>
    <property type="molecule type" value="Genomic_DNA"/>
</dbReference>
<evidence type="ECO:0000313" key="3">
    <source>
        <dbReference type="Proteomes" id="UP000004221"/>
    </source>
</evidence>
<dbReference type="PANTHER" id="PTHR43044">
    <property type="match status" value="1"/>
</dbReference>
<keyword evidence="3" id="KW-1185">Reference proteome</keyword>
<feature type="transmembrane region" description="Helical" evidence="1">
    <location>
        <begin position="137"/>
        <end position="157"/>
    </location>
</feature>
<feature type="transmembrane region" description="Helical" evidence="1">
    <location>
        <begin position="177"/>
        <end position="197"/>
    </location>
</feature>
<evidence type="ECO:0000313" key="2">
    <source>
        <dbReference type="EMBL" id="CCF83506.1"/>
    </source>
</evidence>
<feature type="transmembrane region" description="Helical" evidence="1">
    <location>
        <begin position="91"/>
        <end position="116"/>
    </location>
</feature>
<dbReference type="Proteomes" id="UP000004221">
    <property type="component" value="Unassembled WGS sequence"/>
</dbReference>
<feature type="transmembrane region" description="Helical" evidence="1">
    <location>
        <begin position="60"/>
        <end position="85"/>
    </location>
</feature>
<sequence>MLMIALVVTGYAFLYFSSLPDIAIARDQLANGRRRWFARLAGNWHGTDHQWRTLERGVNYLGAFYVVLYVGTMTVIAADFILSFIPGNNSAIFPAYYTISSFEAGIALTIITAAILRRWGGAAGYLDLDQFFILGKLLLAFGLLYFYFSWTEFIVWWYGRTPREEALLKLLYFETYFWPFAIAFVLNFVCPLLILMWTRVRRSITGPTVVAVLVLIGTLFTQIRLYSASFSPTNIYEPELHTIPPPYLPGLIDLLILAGVVGGAVMLVLLALRVVAYPPIWEMIAGLRLRVKRRYKHTEVVVIGKPD</sequence>
<evidence type="ECO:0000256" key="1">
    <source>
        <dbReference type="SAM" id="Phobius"/>
    </source>
</evidence>
<accession>I4EFP4</accession>
<feature type="transmembrane region" description="Helical" evidence="1">
    <location>
        <begin position="209"/>
        <end position="227"/>
    </location>
</feature>
<keyword evidence="1" id="KW-0812">Transmembrane</keyword>
<reference evidence="2 3" key="1">
    <citation type="journal article" date="2012" name="ISME J.">
        <title>Nitrification expanded: discovery, physiology and genomics of a nitrite-oxidizing bacterium from the phylum Chloroflexi.</title>
        <authorList>
            <person name="Sorokin D.Y."/>
            <person name="Lucker S."/>
            <person name="Vejmelkova D."/>
            <person name="Kostrikina N.A."/>
            <person name="Kleerebezem R."/>
            <person name="Rijpstra W.I."/>
            <person name="Damste J.S."/>
            <person name="Le Paslier D."/>
            <person name="Muyzer G."/>
            <person name="Wagner M."/>
            <person name="van Loosdrecht M.C."/>
            <person name="Daims H."/>
        </authorList>
    </citation>
    <scope>NUCLEOTIDE SEQUENCE [LARGE SCALE GENOMIC DNA]</scope>
    <source>
        <strain evidence="3">none</strain>
    </source>
</reference>
<feature type="transmembrane region" description="Helical" evidence="1">
    <location>
        <begin position="247"/>
        <end position="272"/>
    </location>
</feature>
<name>I4EFP4_9BACT</name>
<gene>
    <name evidence="2" type="ORF">NITHO_2350001</name>
</gene>